<evidence type="ECO:0000256" key="4">
    <source>
        <dbReference type="ARBA" id="ARBA00023002"/>
    </source>
</evidence>
<evidence type="ECO:0000313" key="10">
    <source>
        <dbReference type="EMBL" id="NSB16072.1"/>
    </source>
</evidence>
<keyword evidence="2 5" id="KW-0479">Metal-binding</keyword>
<dbReference type="Proteomes" id="UP000822184">
    <property type="component" value="Unassembled WGS sequence"/>
</dbReference>
<dbReference type="Proteomes" id="UP000821656">
    <property type="component" value="Unassembled WGS sequence"/>
</dbReference>
<accession>A0A0B5QJC9</accession>
<feature type="domain" description="Alcohol dehydrogenase-like C-terminal" evidence="6">
    <location>
        <begin position="189"/>
        <end position="256"/>
    </location>
</feature>
<evidence type="ECO:0000256" key="1">
    <source>
        <dbReference type="ARBA" id="ARBA00001947"/>
    </source>
</evidence>
<dbReference type="Pfam" id="PF00107">
    <property type="entry name" value="ADH_zinc_N"/>
    <property type="match status" value="1"/>
</dbReference>
<reference evidence="11" key="1">
    <citation type="submission" date="2014-12" db="EMBL/GenBank/DDBJ databases">
        <title>Genome sequence of Clostridium beijerinckii strain 59B.</title>
        <authorList>
            <person name="Little G.T."/>
            <person name="Minton N.P."/>
        </authorList>
    </citation>
    <scope>NUCLEOTIDE SEQUENCE [LARGE SCALE GENOMIC DNA]</scope>
    <source>
        <strain evidence="11">59B</strain>
    </source>
</reference>
<feature type="domain" description="Alcohol dehydrogenase-like N-terminal" evidence="7">
    <location>
        <begin position="25"/>
        <end position="143"/>
    </location>
</feature>
<dbReference type="AlphaFoldDB" id="A0A0B5QJC9"/>
<evidence type="ECO:0000259" key="6">
    <source>
        <dbReference type="Pfam" id="PF00107"/>
    </source>
</evidence>
<evidence type="ECO:0000256" key="2">
    <source>
        <dbReference type="ARBA" id="ARBA00022723"/>
    </source>
</evidence>
<dbReference type="SUPFAM" id="SSF51735">
    <property type="entry name" value="NAD(P)-binding Rossmann-fold domains"/>
    <property type="match status" value="1"/>
</dbReference>
<dbReference type="Pfam" id="PF08240">
    <property type="entry name" value="ADH_N"/>
    <property type="match status" value="1"/>
</dbReference>
<dbReference type="InterPro" id="IPR036291">
    <property type="entry name" value="NAD(P)-bd_dom_sf"/>
</dbReference>
<dbReference type="STRING" id="1520.LF65_01713"/>
<keyword evidence="4 9" id="KW-0560">Oxidoreductase</keyword>
<dbReference type="RefSeq" id="WP_041895636.1">
    <property type="nucleotide sequence ID" value="NZ_CP010086.2"/>
</dbReference>
<dbReference type="OrthoDB" id="9769198at2"/>
<dbReference type="EMBL" id="CP010086">
    <property type="protein sequence ID" value="AJG98316.1"/>
    <property type="molecule type" value="Genomic_DNA"/>
</dbReference>
<evidence type="ECO:0000259" key="7">
    <source>
        <dbReference type="Pfam" id="PF08240"/>
    </source>
</evidence>
<dbReference type="PANTHER" id="PTHR42813">
    <property type="entry name" value="ZINC-TYPE ALCOHOL DEHYDROGENASE-LIKE"/>
    <property type="match status" value="1"/>
</dbReference>
<dbReference type="Gene3D" id="3.90.180.10">
    <property type="entry name" value="Medium-chain alcohol dehydrogenases, catalytic domain"/>
    <property type="match status" value="1"/>
</dbReference>
<dbReference type="EC" id="1.1.1.284" evidence="9"/>
<comment type="similarity">
    <text evidence="5">Belongs to the zinc-containing alcohol dehydrogenase family.</text>
</comment>
<dbReference type="InterPro" id="IPR002328">
    <property type="entry name" value="ADH_Zn_CS"/>
</dbReference>
<evidence type="ECO:0000313" key="8">
    <source>
        <dbReference type="EMBL" id="AJG98316.1"/>
    </source>
</evidence>
<dbReference type="GO" id="GO:0004022">
    <property type="term" value="F:alcohol dehydrogenase (NAD+) activity"/>
    <property type="evidence" value="ECO:0007669"/>
    <property type="project" value="UniProtKB-EC"/>
</dbReference>
<evidence type="ECO:0000256" key="5">
    <source>
        <dbReference type="RuleBase" id="RU361277"/>
    </source>
</evidence>
<dbReference type="PANTHER" id="PTHR42813:SF2">
    <property type="entry name" value="DEHYDROGENASE, ZINC-CONTAINING, PUTATIVE (AFU_ORTHOLOGUE AFUA_2G02810)-RELATED"/>
    <property type="match status" value="1"/>
</dbReference>
<dbReference type="EC" id="1.1.1.1" evidence="9"/>
<evidence type="ECO:0000256" key="3">
    <source>
        <dbReference type="ARBA" id="ARBA00022833"/>
    </source>
</evidence>
<proteinExistence type="inferred from homology"/>
<gene>
    <name evidence="10" type="ORF">BCD95_004331</name>
    <name evidence="9" type="ORF">DFH45_000412</name>
    <name evidence="8" type="ORF">LF65_01713</name>
</gene>
<name>A0A0B5QJC9_CLOBE</name>
<comment type="cofactor">
    <cofactor evidence="1 5">
        <name>Zn(2+)</name>
        <dbReference type="ChEBI" id="CHEBI:29105"/>
    </cofactor>
</comment>
<dbReference type="CDD" id="cd08283">
    <property type="entry name" value="FDH_like_1"/>
    <property type="match status" value="1"/>
</dbReference>
<dbReference type="InterPro" id="IPR013154">
    <property type="entry name" value="ADH-like_N"/>
</dbReference>
<dbReference type="InterPro" id="IPR011032">
    <property type="entry name" value="GroES-like_sf"/>
</dbReference>
<reference evidence="9" key="3">
    <citation type="submission" date="2020-05" db="EMBL/GenBank/DDBJ databases">
        <title>Genomic insights into acetone-butanol-ethanol (ABE) fermentation by sequencing solventogenic clostridia strains.</title>
        <authorList>
            <person name="Brown S."/>
        </authorList>
    </citation>
    <scope>NUCLEOTIDE SEQUENCE</scope>
    <source>
        <strain evidence="10">DJ123</strain>
        <strain evidence="9">DJ126</strain>
    </source>
</reference>
<dbReference type="InterPro" id="IPR013149">
    <property type="entry name" value="ADH-like_C"/>
</dbReference>
<reference evidence="8" key="2">
    <citation type="submission" date="2016-02" db="EMBL/GenBank/DDBJ databases">
        <title>Genome sequence of Clostridium beijerinckii strain 59B.</title>
        <authorList>
            <person name="Little G.T."/>
            <person name="Minton N.P."/>
        </authorList>
    </citation>
    <scope>NUCLEOTIDE SEQUENCE</scope>
    <source>
        <strain evidence="8">NCIMB 14988</strain>
    </source>
</reference>
<dbReference type="EMBL" id="JABSXK010000001">
    <property type="protein sequence ID" value="NRV07449.1"/>
    <property type="molecule type" value="Genomic_DNA"/>
</dbReference>
<dbReference type="KEGG" id="cbei:LF65_01713"/>
<dbReference type="PROSITE" id="PS00059">
    <property type="entry name" value="ADH_ZINC"/>
    <property type="match status" value="1"/>
</dbReference>
<dbReference type="Proteomes" id="UP000031866">
    <property type="component" value="Chromosome"/>
</dbReference>
<protein>
    <submittedName>
        <fullName evidence="8">Glutathione-dependent formaldehyde dehydrogenase</fullName>
    </submittedName>
    <submittedName>
        <fullName evidence="9">S-(Hydroxymethyl)glutathione dehydrogenase/alcohol dehydrogenase</fullName>
        <ecNumber evidence="9">1.1.1.1</ecNumber>
        <ecNumber evidence="9">1.1.1.284</ecNumber>
    </submittedName>
</protein>
<dbReference type="Gene3D" id="3.40.50.720">
    <property type="entry name" value="NAD(P)-binding Rossmann-like Domain"/>
    <property type="match status" value="1"/>
</dbReference>
<dbReference type="SUPFAM" id="SSF50129">
    <property type="entry name" value="GroES-like"/>
    <property type="match status" value="1"/>
</dbReference>
<evidence type="ECO:0000313" key="11">
    <source>
        <dbReference type="Proteomes" id="UP000031866"/>
    </source>
</evidence>
<dbReference type="GO" id="GO:0008270">
    <property type="term" value="F:zinc ion binding"/>
    <property type="evidence" value="ECO:0007669"/>
    <property type="project" value="InterPro"/>
</dbReference>
<sequence>MKAVTFQGIKNVKVKEVKDPKIQKADDIIVKLTSTAICGSDLHLIHDMVPNLPQDYIIGHEPMGIVEEVGPEVTKLKKGDRVIVPFNVSCGECFYCKHDLTCMCDNSNPNGENGGFFGYSDTFGGYPGGQAEYMRVPYANFTPFKIPEDCEVEDEKLLLMSDAMGTAYWSVENAGVKKGNTVIVLGCGPVGLLAQKFCWMHGAERVIAVDYIDYRLEHARRHNKVETVNFEQHENTGEYLREITHGGADVVIDCVGMDGKMTPMEFLGSGLKLQSGSLGGFVIATQAVRKGGMIQVTGVYGGRYNAFPFGDIMNRNINIRTGQAPVIPYMPTLYKLLVEGKVDPSDIITHRLPLDQAPYGYEVFDTKTDGCIKVVLKP</sequence>
<keyword evidence="3 5" id="KW-0862">Zinc</keyword>
<evidence type="ECO:0000313" key="9">
    <source>
        <dbReference type="EMBL" id="NRV07449.1"/>
    </source>
</evidence>
<dbReference type="EMBL" id="JABTDW010000001">
    <property type="protein sequence ID" value="NSB16072.1"/>
    <property type="molecule type" value="Genomic_DNA"/>
</dbReference>
<dbReference type="GO" id="GO:0051903">
    <property type="term" value="F:S-(hydroxymethyl)glutathione dehydrogenase [NAD(P)+] activity"/>
    <property type="evidence" value="ECO:0007669"/>
    <property type="project" value="UniProtKB-EC"/>
</dbReference>
<organism evidence="8 11">
    <name type="scientific">Clostridium beijerinckii</name>
    <name type="common">Clostridium MP</name>
    <dbReference type="NCBI Taxonomy" id="1520"/>
    <lineage>
        <taxon>Bacteria</taxon>
        <taxon>Bacillati</taxon>
        <taxon>Bacillota</taxon>
        <taxon>Clostridia</taxon>
        <taxon>Eubacteriales</taxon>
        <taxon>Clostridiaceae</taxon>
        <taxon>Clostridium</taxon>
    </lineage>
</organism>